<protein>
    <submittedName>
        <fullName evidence="3">Polysaccharide pyruvyl transferase family protein</fullName>
    </submittedName>
</protein>
<keyword evidence="3" id="KW-0808">Transferase</keyword>
<accession>A0A5D0RDN6</accession>
<dbReference type="Proteomes" id="UP000323720">
    <property type="component" value="Unassembled WGS sequence"/>
</dbReference>
<dbReference type="RefSeq" id="WP_148402777.1">
    <property type="nucleotide sequence ID" value="NZ_VSKK01000001.1"/>
</dbReference>
<dbReference type="AlphaFoldDB" id="A0A5D0RDN6"/>
<comment type="caution">
    <text evidence="3">The sequence shown here is derived from an EMBL/GenBank/DDBJ whole genome shotgun (WGS) entry which is preliminary data.</text>
</comment>
<name>A0A5D0RDN6_9FLAO</name>
<feature type="transmembrane region" description="Helical" evidence="1">
    <location>
        <begin position="108"/>
        <end position="125"/>
    </location>
</feature>
<dbReference type="EMBL" id="VSKK01000001">
    <property type="protein sequence ID" value="TYB79041.1"/>
    <property type="molecule type" value="Genomic_DNA"/>
</dbReference>
<keyword evidence="1" id="KW-0812">Transmembrane</keyword>
<feature type="domain" description="Polysaccharide pyruvyl transferase" evidence="2">
    <location>
        <begin position="14"/>
        <end position="287"/>
    </location>
</feature>
<keyword evidence="1" id="KW-1133">Transmembrane helix</keyword>
<proteinExistence type="predicted"/>
<evidence type="ECO:0000256" key="1">
    <source>
        <dbReference type="SAM" id="Phobius"/>
    </source>
</evidence>
<keyword evidence="4" id="KW-1185">Reference proteome</keyword>
<evidence type="ECO:0000313" key="3">
    <source>
        <dbReference type="EMBL" id="TYB79041.1"/>
    </source>
</evidence>
<dbReference type="PANTHER" id="PTHR36836">
    <property type="entry name" value="COLANIC ACID BIOSYNTHESIS PROTEIN WCAK"/>
    <property type="match status" value="1"/>
</dbReference>
<reference evidence="3 4" key="1">
    <citation type="submission" date="2019-08" db="EMBL/GenBank/DDBJ databases">
        <title>Genomes of Antarctic Bizionia species.</title>
        <authorList>
            <person name="Bowman J.P."/>
        </authorList>
    </citation>
    <scope>NUCLEOTIDE SEQUENCE [LARGE SCALE GENOMIC DNA]</scope>
    <source>
        <strain evidence="3 4">ADA-4</strain>
    </source>
</reference>
<keyword evidence="1" id="KW-0472">Membrane</keyword>
<dbReference type="OrthoDB" id="624106at2"/>
<dbReference type="PANTHER" id="PTHR36836:SF1">
    <property type="entry name" value="COLANIC ACID BIOSYNTHESIS PROTEIN WCAK"/>
    <property type="match status" value="1"/>
</dbReference>
<dbReference type="InterPro" id="IPR007345">
    <property type="entry name" value="Polysacch_pyruvyl_Trfase"/>
</dbReference>
<evidence type="ECO:0000259" key="2">
    <source>
        <dbReference type="Pfam" id="PF04230"/>
    </source>
</evidence>
<gene>
    <name evidence="3" type="ORF">ES674_04490</name>
</gene>
<evidence type="ECO:0000313" key="4">
    <source>
        <dbReference type="Proteomes" id="UP000323720"/>
    </source>
</evidence>
<organism evidence="3 4">
    <name type="scientific">Bizionia myxarmorum</name>
    <dbReference type="NCBI Taxonomy" id="291186"/>
    <lineage>
        <taxon>Bacteria</taxon>
        <taxon>Pseudomonadati</taxon>
        <taxon>Bacteroidota</taxon>
        <taxon>Flavobacteriia</taxon>
        <taxon>Flavobacteriales</taxon>
        <taxon>Flavobacteriaceae</taxon>
        <taxon>Bizionia</taxon>
    </lineage>
</organism>
<sequence length="351" mass="40811">MKKIGIHGSYYVRNFGDTLILYIIKNWVKEYSQDIDISLPFVTSEKEAFEILNCENKIKEIRELDGLIFGPGGYFGEQPGSFVRRLLWSIRNYRRHISWNKELFKYKVPYMIVGVGVGPISFNFLKRKIIKLFEKAEFISVRDKYSKQYLVDWGVSAQKISIAPDVALTLSKANIKSENKTPKVALHYPNNKLIKSGKFNEFIQFIEKITVKYDVYLLEDAEGQFSNDREDNLKNILSKHGIELPIIRYKNPSKLITELQGMDKIITSKLHVGIVGYALGKPTLSIPLHTKTIRFYEQIKREEFCIPLSEINTKLLCDKFDELDETDNVLHEEAMNNKNIVYKFLDTFQIN</sequence>
<dbReference type="Pfam" id="PF04230">
    <property type="entry name" value="PS_pyruv_trans"/>
    <property type="match status" value="1"/>
</dbReference>
<dbReference type="GO" id="GO:0016740">
    <property type="term" value="F:transferase activity"/>
    <property type="evidence" value="ECO:0007669"/>
    <property type="project" value="UniProtKB-KW"/>
</dbReference>